<dbReference type="AlphaFoldDB" id="A0A2W5DJA3"/>
<proteinExistence type="predicted"/>
<accession>A0A2W5DJA3</accession>
<evidence type="ECO:0000313" key="2">
    <source>
        <dbReference type="Proteomes" id="UP000249633"/>
    </source>
</evidence>
<dbReference type="Pfam" id="PF16290">
    <property type="entry name" value="DUF4936"/>
    <property type="match status" value="1"/>
</dbReference>
<sequence length="82" mass="9214">MSRLYVYYHVAAADAEAALAAFVAARGDAAIELLRRPEITDGLMTWMEVYPAELAPAEPRLCGALRPWIRGERHIERFELLA</sequence>
<reference evidence="1 2" key="1">
    <citation type="submission" date="2017-08" db="EMBL/GenBank/DDBJ databases">
        <title>Infants hospitalized years apart are colonized by the same room-sourced microbial strains.</title>
        <authorList>
            <person name="Brooks B."/>
            <person name="Olm M.R."/>
            <person name="Firek B.A."/>
            <person name="Baker R."/>
            <person name="Thomas B.C."/>
            <person name="Morowitz M.J."/>
            <person name="Banfield J.F."/>
        </authorList>
    </citation>
    <scope>NUCLEOTIDE SEQUENCE [LARGE SCALE GENOMIC DNA]</scope>
    <source>
        <strain evidence="1">S2_012_000_R2_81</strain>
    </source>
</reference>
<comment type="caution">
    <text evidence="1">The sequence shown here is derived from an EMBL/GenBank/DDBJ whole genome shotgun (WGS) entry which is preliminary data.</text>
</comment>
<evidence type="ECO:0000313" key="1">
    <source>
        <dbReference type="EMBL" id="PZP28500.1"/>
    </source>
</evidence>
<protein>
    <submittedName>
        <fullName evidence="1">DUF4936 domain-containing protein</fullName>
    </submittedName>
</protein>
<gene>
    <name evidence="1" type="ORF">DI603_19155</name>
</gene>
<dbReference type="EMBL" id="QFOD01000022">
    <property type="protein sequence ID" value="PZP28500.1"/>
    <property type="molecule type" value="Genomic_DNA"/>
</dbReference>
<organism evidence="1 2">
    <name type="scientific">Roseateles depolymerans</name>
    <dbReference type="NCBI Taxonomy" id="76731"/>
    <lineage>
        <taxon>Bacteria</taxon>
        <taxon>Pseudomonadati</taxon>
        <taxon>Pseudomonadota</taxon>
        <taxon>Betaproteobacteria</taxon>
        <taxon>Burkholderiales</taxon>
        <taxon>Sphaerotilaceae</taxon>
        <taxon>Roseateles</taxon>
    </lineage>
</organism>
<name>A0A2W5DJA3_9BURK</name>
<dbReference type="InterPro" id="IPR032556">
    <property type="entry name" value="DUF4936"/>
</dbReference>
<dbReference type="Proteomes" id="UP000249633">
    <property type="component" value="Unassembled WGS sequence"/>
</dbReference>